<organism evidence="1 2">
    <name type="scientific">Wickerhamomyces anomalus (strain ATCC 58044 / CBS 1984 / NCYC 433 / NRRL Y-366-8)</name>
    <name type="common">Yeast</name>
    <name type="synonym">Hansenula anomala</name>
    <dbReference type="NCBI Taxonomy" id="683960"/>
    <lineage>
        <taxon>Eukaryota</taxon>
        <taxon>Fungi</taxon>
        <taxon>Dikarya</taxon>
        <taxon>Ascomycota</taxon>
        <taxon>Saccharomycotina</taxon>
        <taxon>Saccharomycetes</taxon>
        <taxon>Phaffomycetales</taxon>
        <taxon>Wickerhamomycetaceae</taxon>
        <taxon>Wickerhamomyces</taxon>
    </lineage>
</organism>
<evidence type="ECO:0000313" key="2">
    <source>
        <dbReference type="Proteomes" id="UP000094112"/>
    </source>
</evidence>
<protein>
    <submittedName>
        <fullName evidence="1">Uncharacterized protein</fullName>
    </submittedName>
</protein>
<keyword evidence="2" id="KW-1185">Reference proteome</keyword>
<evidence type="ECO:0000313" key="1">
    <source>
        <dbReference type="EMBL" id="ODQ59649.1"/>
    </source>
</evidence>
<name>A0A1E3P2C7_WICAA</name>
<accession>A0A1E3P2C7</accession>
<dbReference type="EMBL" id="KV454210">
    <property type="protein sequence ID" value="ODQ59649.1"/>
    <property type="molecule type" value="Genomic_DNA"/>
</dbReference>
<dbReference type="Proteomes" id="UP000094112">
    <property type="component" value="Unassembled WGS sequence"/>
</dbReference>
<dbReference type="RefSeq" id="XP_019038856.1">
    <property type="nucleotide sequence ID" value="XM_019184697.1"/>
</dbReference>
<reference evidence="1 2" key="1">
    <citation type="journal article" date="2016" name="Proc. Natl. Acad. Sci. U.S.A.">
        <title>Comparative genomics of biotechnologically important yeasts.</title>
        <authorList>
            <person name="Riley R."/>
            <person name="Haridas S."/>
            <person name="Wolfe K.H."/>
            <person name="Lopes M.R."/>
            <person name="Hittinger C.T."/>
            <person name="Goeker M."/>
            <person name="Salamov A.A."/>
            <person name="Wisecaver J.H."/>
            <person name="Long T.M."/>
            <person name="Calvey C.H."/>
            <person name="Aerts A.L."/>
            <person name="Barry K.W."/>
            <person name="Choi C."/>
            <person name="Clum A."/>
            <person name="Coughlan A.Y."/>
            <person name="Deshpande S."/>
            <person name="Douglass A.P."/>
            <person name="Hanson S.J."/>
            <person name="Klenk H.-P."/>
            <person name="LaButti K.M."/>
            <person name="Lapidus A."/>
            <person name="Lindquist E.A."/>
            <person name="Lipzen A.M."/>
            <person name="Meier-Kolthoff J.P."/>
            <person name="Ohm R.A."/>
            <person name="Otillar R.P."/>
            <person name="Pangilinan J.L."/>
            <person name="Peng Y."/>
            <person name="Rokas A."/>
            <person name="Rosa C.A."/>
            <person name="Scheuner C."/>
            <person name="Sibirny A.A."/>
            <person name="Slot J.C."/>
            <person name="Stielow J.B."/>
            <person name="Sun H."/>
            <person name="Kurtzman C.P."/>
            <person name="Blackwell M."/>
            <person name="Grigoriev I.V."/>
            <person name="Jeffries T.W."/>
        </authorList>
    </citation>
    <scope>NUCLEOTIDE SEQUENCE [LARGE SCALE GENOMIC DNA]</scope>
    <source>
        <strain evidence="2">ATCC 58044 / CBS 1984 / NCYC 433 / NRRL Y-366-8</strain>
    </source>
</reference>
<dbReference type="AlphaFoldDB" id="A0A1E3P2C7"/>
<sequence length="244" mass="28837">MYIPQLFNTTLAFNSSYINTTIEQNVTTSGDVFGGWELLPTQYTRPIEMAFWVWFFQLTFDLMIQTGYTKKKLYHKLKNWNSKDNNEFDDFYNSIRFDKEMDLFDKVFQNLDDQLKNSVKNMMSEADFEGYSKTHIKYRNYVMLDDENYYDLDKGNVPSNVGIDHLKRVGTYEHLFEYSITLKFDHKTGKISSTFKLKTDESLDNGMSRELAKKLNEARKTIQEFNIENQANIRDCYKAALSLI</sequence>
<dbReference type="GeneID" id="30201943"/>
<proteinExistence type="predicted"/>
<gene>
    <name evidence="1" type="ORF">WICANDRAFT_78286</name>
</gene>